<evidence type="ECO:0000313" key="3">
    <source>
        <dbReference type="EMBL" id="EIW84772.1"/>
    </source>
</evidence>
<dbReference type="Pfam" id="PF02580">
    <property type="entry name" value="Tyr_Deacylase"/>
    <property type="match status" value="1"/>
</dbReference>
<dbReference type="RefSeq" id="XP_007764475.1">
    <property type="nucleotide sequence ID" value="XM_007766285.1"/>
</dbReference>
<dbReference type="InterPro" id="IPR003732">
    <property type="entry name" value="Daa-tRNA_deacyls_DTD"/>
</dbReference>
<evidence type="ECO:0000256" key="1">
    <source>
        <dbReference type="ARBA" id="ARBA00020007"/>
    </source>
</evidence>
<sequence>MLFMVPNRAVDARVLSVDGETISKISKGLMVLVGIGTDDTPADVESLSNKMCEIFRPPPLATFMNTSVESPVSVAPEWVIGPTALMRMYSVLAQRKALDGIPALKKPPSGLSSTTSLKHIRQITHPDIILRAIKISQLRLRTRMDEGRERHRTRTNNDYDVNDACATFMSAAELAAALVALDNHTHGAYATEVLGARKQLVIALGNASEMAFNMGRHQRAFHLASSAVSAAENIPEEEGLSLEIVEKNKRRVNNAYAALQRQ</sequence>
<keyword evidence="4" id="KW-1185">Reference proteome</keyword>
<dbReference type="GO" id="GO:0005737">
    <property type="term" value="C:cytoplasm"/>
    <property type="evidence" value="ECO:0007669"/>
    <property type="project" value="InterPro"/>
</dbReference>
<protein>
    <recommendedName>
        <fullName evidence="1">D-aminoacyl-tRNA deacylase</fullName>
    </recommendedName>
    <alternativeName>
        <fullName evidence="2">Gly-tRNA(Ala) deacylase</fullName>
    </alternativeName>
</protein>
<organism evidence="3 4">
    <name type="scientific">Coniophora puteana (strain RWD-64-598)</name>
    <name type="common">Brown rot fungus</name>
    <dbReference type="NCBI Taxonomy" id="741705"/>
    <lineage>
        <taxon>Eukaryota</taxon>
        <taxon>Fungi</taxon>
        <taxon>Dikarya</taxon>
        <taxon>Basidiomycota</taxon>
        <taxon>Agaricomycotina</taxon>
        <taxon>Agaricomycetes</taxon>
        <taxon>Agaricomycetidae</taxon>
        <taxon>Boletales</taxon>
        <taxon>Coniophorineae</taxon>
        <taxon>Coniophoraceae</taxon>
        <taxon>Coniophora</taxon>
    </lineage>
</organism>
<dbReference type="AlphaFoldDB" id="A0A5M3N069"/>
<dbReference type="EMBL" id="JH711574">
    <property type="protein sequence ID" value="EIW84772.1"/>
    <property type="molecule type" value="Genomic_DNA"/>
</dbReference>
<dbReference type="OrthoDB" id="2932645at2759"/>
<dbReference type="GO" id="GO:0051499">
    <property type="term" value="F:D-aminoacyl-tRNA deacylase activity"/>
    <property type="evidence" value="ECO:0007669"/>
    <property type="project" value="InterPro"/>
</dbReference>
<dbReference type="InterPro" id="IPR023509">
    <property type="entry name" value="DTD-like_sf"/>
</dbReference>
<reference evidence="4" key="1">
    <citation type="journal article" date="2012" name="Science">
        <title>The Paleozoic origin of enzymatic lignin decomposition reconstructed from 31 fungal genomes.</title>
        <authorList>
            <person name="Floudas D."/>
            <person name="Binder M."/>
            <person name="Riley R."/>
            <person name="Barry K."/>
            <person name="Blanchette R.A."/>
            <person name="Henrissat B."/>
            <person name="Martinez A.T."/>
            <person name="Otillar R."/>
            <person name="Spatafora J.W."/>
            <person name="Yadav J.S."/>
            <person name="Aerts A."/>
            <person name="Benoit I."/>
            <person name="Boyd A."/>
            <person name="Carlson A."/>
            <person name="Copeland A."/>
            <person name="Coutinho P.M."/>
            <person name="de Vries R.P."/>
            <person name="Ferreira P."/>
            <person name="Findley K."/>
            <person name="Foster B."/>
            <person name="Gaskell J."/>
            <person name="Glotzer D."/>
            <person name="Gorecki P."/>
            <person name="Heitman J."/>
            <person name="Hesse C."/>
            <person name="Hori C."/>
            <person name="Igarashi K."/>
            <person name="Jurgens J.A."/>
            <person name="Kallen N."/>
            <person name="Kersten P."/>
            <person name="Kohler A."/>
            <person name="Kuees U."/>
            <person name="Kumar T.K.A."/>
            <person name="Kuo A."/>
            <person name="LaButti K."/>
            <person name="Larrondo L.F."/>
            <person name="Lindquist E."/>
            <person name="Ling A."/>
            <person name="Lombard V."/>
            <person name="Lucas S."/>
            <person name="Lundell T."/>
            <person name="Martin R."/>
            <person name="McLaughlin D.J."/>
            <person name="Morgenstern I."/>
            <person name="Morin E."/>
            <person name="Murat C."/>
            <person name="Nagy L.G."/>
            <person name="Nolan M."/>
            <person name="Ohm R.A."/>
            <person name="Patyshakuliyeva A."/>
            <person name="Rokas A."/>
            <person name="Ruiz-Duenas F.J."/>
            <person name="Sabat G."/>
            <person name="Salamov A."/>
            <person name="Samejima M."/>
            <person name="Schmutz J."/>
            <person name="Slot J.C."/>
            <person name="St John F."/>
            <person name="Stenlid J."/>
            <person name="Sun H."/>
            <person name="Sun S."/>
            <person name="Syed K."/>
            <person name="Tsang A."/>
            <person name="Wiebenga A."/>
            <person name="Young D."/>
            <person name="Pisabarro A."/>
            <person name="Eastwood D.C."/>
            <person name="Martin F."/>
            <person name="Cullen D."/>
            <person name="Grigoriev I.V."/>
            <person name="Hibbett D.S."/>
        </authorList>
    </citation>
    <scope>NUCLEOTIDE SEQUENCE [LARGE SCALE GENOMIC DNA]</scope>
    <source>
        <strain evidence="4">RWD-64-598 SS2</strain>
    </source>
</reference>
<name>A0A5M3N069_CONPW</name>
<gene>
    <name evidence="3" type="ORF">CONPUDRAFT_162123</name>
</gene>
<dbReference type="Gene3D" id="3.50.80.10">
    <property type="entry name" value="D-tyrosyl-tRNA(Tyr) deacylase"/>
    <property type="match status" value="1"/>
</dbReference>
<dbReference type="SUPFAM" id="SSF69500">
    <property type="entry name" value="DTD-like"/>
    <property type="match status" value="1"/>
</dbReference>
<proteinExistence type="predicted"/>
<dbReference type="Proteomes" id="UP000053558">
    <property type="component" value="Unassembled WGS sequence"/>
</dbReference>
<dbReference type="GeneID" id="19204675"/>
<comment type="caution">
    <text evidence="3">The sequence shown here is derived from an EMBL/GenBank/DDBJ whole genome shotgun (WGS) entry which is preliminary data.</text>
</comment>
<accession>A0A5M3N069</accession>
<evidence type="ECO:0000256" key="2">
    <source>
        <dbReference type="ARBA" id="ARBA00032747"/>
    </source>
</evidence>
<evidence type="ECO:0000313" key="4">
    <source>
        <dbReference type="Proteomes" id="UP000053558"/>
    </source>
</evidence>
<dbReference type="KEGG" id="cput:CONPUDRAFT_162123"/>